<evidence type="ECO:0000256" key="4">
    <source>
        <dbReference type="ARBA" id="ARBA00023016"/>
    </source>
</evidence>
<dbReference type="PANTHER" id="PTHR45640:SF13">
    <property type="entry name" value="HEAT SHOCK PROTEIN 22-RELATED"/>
    <property type="match status" value="1"/>
</dbReference>
<dbReference type="GO" id="GO:0042026">
    <property type="term" value="P:protein refolding"/>
    <property type="evidence" value="ECO:0007669"/>
    <property type="project" value="TreeGrafter"/>
</dbReference>
<dbReference type="GO" id="GO:0009408">
    <property type="term" value="P:response to heat"/>
    <property type="evidence" value="ECO:0007669"/>
    <property type="project" value="UniProtKB-ARBA"/>
</dbReference>
<keyword evidence="3 6" id="KW-0862">Zinc</keyword>
<dbReference type="InterPro" id="IPR055269">
    <property type="entry name" value="Alpha-crystallin/HSP_16"/>
</dbReference>
<sequence length="182" mass="21086">MALFPWGMWPRRDWWEETDPVTRLFDQHFGMGLMNDDLLAPPTYHPFYIIARRPNRDRVKSGVSEVVNDKDKFQVNLDVQQFAPEEISVKTVENSVVIEGKHEEKRDEHGFISRHFQRRYLLPDNVRPESIQSSLSSDGVLTVTAPKMVRAIEGAPNERMVPITQTNQPAMIKGEEKANRKE</sequence>
<dbReference type="EMBL" id="LR901432">
    <property type="protein sequence ID" value="CAD7248594.1"/>
    <property type="molecule type" value="Genomic_DNA"/>
</dbReference>
<evidence type="ECO:0000256" key="8">
    <source>
        <dbReference type="RuleBase" id="RU003616"/>
    </source>
</evidence>
<dbReference type="SUPFAM" id="SSF49764">
    <property type="entry name" value="HSP20-like chaperones"/>
    <property type="match status" value="1"/>
</dbReference>
<gene>
    <name evidence="10" type="ORF">DSTB1V02_LOCUS8405</name>
</gene>
<name>A0A7R8XF30_9CRUS</name>
<dbReference type="GO" id="GO:0046872">
    <property type="term" value="F:metal ion binding"/>
    <property type="evidence" value="ECO:0007669"/>
    <property type="project" value="UniProtKB-KW"/>
</dbReference>
<dbReference type="OrthoDB" id="1431247at2759"/>
<feature type="binding site" evidence="6">
    <location>
        <position position="109"/>
    </location>
    <ligand>
        <name>Zn(2+)</name>
        <dbReference type="ChEBI" id="CHEBI:29105"/>
        <label>1</label>
    </ligand>
</feature>
<keyword evidence="4" id="KW-0346">Stress response</keyword>
<dbReference type="Proteomes" id="UP000677054">
    <property type="component" value="Unassembled WGS sequence"/>
</dbReference>
<dbReference type="GO" id="GO:0005634">
    <property type="term" value="C:nucleus"/>
    <property type="evidence" value="ECO:0007669"/>
    <property type="project" value="TreeGrafter"/>
</dbReference>
<evidence type="ECO:0000256" key="1">
    <source>
        <dbReference type="ARBA" id="ARBA00022613"/>
    </source>
</evidence>
<evidence type="ECO:0000259" key="9">
    <source>
        <dbReference type="PROSITE" id="PS01031"/>
    </source>
</evidence>
<dbReference type="CDD" id="cd06526">
    <property type="entry name" value="metazoan_ACD"/>
    <property type="match status" value="1"/>
</dbReference>
<proteinExistence type="inferred from homology"/>
<evidence type="ECO:0000256" key="2">
    <source>
        <dbReference type="ARBA" id="ARBA00022723"/>
    </source>
</evidence>
<dbReference type="PIRSF" id="PIRSF036514">
    <property type="entry name" value="Sm_HSP_B1"/>
    <property type="match status" value="1"/>
</dbReference>
<dbReference type="InterPro" id="IPR002068">
    <property type="entry name" value="A-crystallin/Hsp20_dom"/>
</dbReference>
<comment type="similarity">
    <text evidence="5 7 8">Belongs to the small heat shock protein (HSP20) family.</text>
</comment>
<dbReference type="Pfam" id="PF00011">
    <property type="entry name" value="HSP20"/>
    <property type="match status" value="1"/>
</dbReference>
<accession>A0A7R8XF30</accession>
<evidence type="ECO:0000256" key="3">
    <source>
        <dbReference type="ARBA" id="ARBA00022833"/>
    </source>
</evidence>
<evidence type="ECO:0000256" key="7">
    <source>
        <dbReference type="PROSITE-ProRule" id="PRU00285"/>
    </source>
</evidence>
<dbReference type="PANTHER" id="PTHR45640">
    <property type="entry name" value="HEAT SHOCK PROTEIN HSP-12.2-RELATED"/>
    <property type="match status" value="1"/>
</dbReference>
<evidence type="ECO:0000256" key="5">
    <source>
        <dbReference type="PIRNR" id="PIRNR036514"/>
    </source>
</evidence>
<dbReference type="GO" id="GO:0051082">
    <property type="term" value="F:unfolded protein binding"/>
    <property type="evidence" value="ECO:0007669"/>
    <property type="project" value="TreeGrafter"/>
</dbReference>
<evidence type="ECO:0000313" key="11">
    <source>
        <dbReference type="Proteomes" id="UP000677054"/>
    </source>
</evidence>
<dbReference type="Gene3D" id="2.60.40.790">
    <property type="match status" value="1"/>
</dbReference>
<dbReference type="Pfam" id="PF00525">
    <property type="entry name" value="Crystallin"/>
    <property type="match status" value="1"/>
</dbReference>
<dbReference type="PROSITE" id="PS01031">
    <property type="entry name" value="SHSP"/>
    <property type="match status" value="1"/>
</dbReference>
<keyword evidence="1" id="KW-0273">Eye lens protein</keyword>
<feature type="domain" description="SHSP" evidence="9">
    <location>
        <begin position="54"/>
        <end position="166"/>
    </location>
</feature>
<evidence type="ECO:0000256" key="6">
    <source>
        <dbReference type="PIRSR" id="PIRSR036514-1"/>
    </source>
</evidence>
<dbReference type="InterPro" id="IPR001436">
    <property type="entry name" value="Alpha-crystallin/sHSP_animal"/>
</dbReference>
<organism evidence="10">
    <name type="scientific">Darwinula stevensoni</name>
    <dbReference type="NCBI Taxonomy" id="69355"/>
    <lineage>
        <taxon>Eukaryota</taxon>
        <taxon>Metazoa</taxon>
        <taxon>Ecdysozoa</taxon>
        <taxon>Arthropoda</taxon>
        <taxon>Crustacea</taxon>
        <taxon>Oligostraca</taxon>
        <taxon>Ostracoda</taxon>
        <taxon>Podocopa</taxon>
        <taxon>Podocopida</taxon>
        <taxon>Darwinulocopina</taxon>
        <taxon>Darwinuloidea</taxon>
        <taxon>Darwinulidae</taxon>
        <taxon>Darwinula</taxon>
    </lineage>
</organism>
<dbReference type="EMBL" id="CAJPEV010001915">
    <property type="protein sequence ID" value="CAG0894868.1"/>
    <property type="molecule type" value="Genomic_DNA"/>
</dbReference>
<feature type="binding site" evidence="6">
    <location>
        <position position="102"/>
    </location>
    <ligand>
        <name>Zn(2+)</name>
        <dbReference type="ChEBI" id="CHEBI:29105"/>
        <label>1</label>
    </ligand>
</feature>
<keyword evidence="2 6" id="KW-0479">Metal-binding</keyword>
<reference evidence="10" key="1">
    <citation type="submission" date="2020-11" db="EMBL/GenBank/DDBJ databases">
        <authorList>
            <person name="Tran Van P."/>
        </authorList>
    </citation>
    <scope>NUCLEOTIDE SEQUENCE</scope>
</reference>
<protein>
    <recommendedName>
        <fullName evidence="9">SHSP domain-containing protein</fullName>
    </recommendedName>
</protein>
<dbReference type="PRINTS" id="PR00299">
    <property type="entry name" value="ACRYSTALLIN"/>
</dbReference>
<keyword evidence="11" id="KW-1185">Reference proteome</keyword>
<dbReference type="GO" id="GO:0005737">
    <property type="term" value="C:cytoplasm"/>
    <property type="evidence" value="ECO:0007669"/>
    <property type="project" value="TreeGrafter"/>
</dbReference>
<dbReference type="GO" id="GO:0005212">
    <property type="term" value="F:structural constituent of eye lens"/>
    <property type="evidence" value="ECO:0007669"/>
    <property type="project" value="UniProtKB-KW"/>
</dbReference>
<dbReference type="InterPro" id="IPR003090">
    <property type="entry name" value="Alpha-crystallin_N"/>
</dbReference>
<dbReference type="InterPro" id="IPR008978">
    <property type="entry name" value="HSP20-like_chaperone"/>
</dbReference>
<dbReference type="AlphaFoldDB" id="A0A7R8XF30"/>
<feature type="binding site" evidence="6">
    <location>
        <position position="104"/>
    </location>
    <ligand>
        <name>Zn(2+)</name>
        <dbReference type="ChEBI" id="CHEBI:29105"/>
        <label>1</label>
    </ligand>
</feature>
<evidence type="ECO:0000313" key="10">
    <source>
        <dbReference type="EMBL" id="CAD7248594.1"/>
    </source>
</evidence>